<evidence type="ECO:0000313" key="2">
    <source>
        <dbReference type="EMBL" id="MCZ0702944.1"/>
    </source>
</evidence>
<dbReference type="PANTHER" id="PTHR48079:SF6">
    <property type="entry name" value="NAD(P)-BINDING DOMAIN-CONTAINING PROTEIN-RELATED"/>
    <property type="match status" value="1"/>
</dbReference>
<keyword evidence="3" id="KW-1185">Reference proteome</keyword>
<comment type="caution">
    <text evidence="2">The sequence shown here is derived from an EMBL/GenBank/DDBJ whole genome shotgun (WGS) entry which is preliminary data.</text>
</comment>
<dbReference type="Gene3D" id="3.40.50.720">
    <property type="entry name" value="NAD(P)-binding Rossmann-like Domain"/>
    <property type="match status" value="1"/>
</dbReference>
<dbReference type="AlphaFoldDB" id="A0A9J6RB86"/>
<protein>
    <submittedName>
        <fullName evidence="2">SDR family NAD(P)-dependent oxidoreductase</fullName>
    </submittedName>
</protein>
<proteinExistence type="predicted"/>
<evidence type="ECO:0000259" key="1">
    <source>
        <dbReference type="Pfam" id="PF01370"/>
    </source>
</evidence>
<dbReference type="GO" id="GO:0004029">
    <property type="term" value="F:aldehyde dehydrogenase (NAD+) activity"/>
    <property type="evidence" value="ECO:0007669"/>
    <property type="project" value="TreeGrafter"/>
</dbReference>
<dbReference type="GO" id="GO:0005737">
    <property type="term" value="C:cytoplasm"/>
    <property type="evidence" value="ECO:0007669"/>
    <property type="project" value="TreeGrafter"/>
</dbReference>
<evidence type="ECO:0000313" key="3">
    <source>
        <dbReference type="Proteomes" id="UP001084197"/>
    </source>
</evidence>
<organism evidence="2 3">
    <name type="scientific">Natronobacillus azotifigens</name>
    <dbReference type="NCBI Taxonomy" id="472978"/>
    <lineage>
        <taxon>Bacteria</taxon>
        <taxon>Bacillati</taxon>
        <taxon>Bacillota</taxon>
        <taxon>Bacilli</taxon>
        <taxon>Bacillales</taxon>
        <taxon>Bacillaceae</taxon>
        <taxon>Natronobacillus</taxon>
    </lineage>
</organism>
<dbReference type="RefSeq" id="WP_268779713.1">
    <property type="nucleotide sequence ID" value="NZ_JAPRAT010000010.1"/>
</dbReference>
<reference evidence="2" key="1">
    <citation type="submission" date="2022-11" db="EMBL/GenBank/DDBJ databases">
        <title>WGS of Natronobacillus azotifigens 24KS-1, an anaerobic diazotrophic haloalkaliphile from soda-rich habitats.</title>
        <authorList>
            <person name="Sorokin D.Y."/>
            <person name="Merkel A.Y."/>
        </authorList>
    </citation>
    <scope>NUCLEOTIDE SEQUENCE</scope>
    <source>
        <strain evidence="2">24KS-1</strain>
    </source>
</reference>
<accession>A0A9J6RB86</accession>
<dbReference type="InterPro" id="IPR036291">
    <property type="entry name" value="NAD(P)-bd_dom_sf"/>
</dbReference>
<dbReference type="InterPro" id="IPR001509">
    <property type="entry name" value="Epimerase_deHydtase"/>
</dbReference>
<feature type="domain" description="NAD-dependent epimerase/dehydratase" evidence="1">
    <location>
        <begin position="4"/>
        <end position="217"/>
    </location>
</feature>
<sequence length="313" mass="35627">MKKALVLGATGGIGYALVQALLEKNIAVIAFGRGEEKLERYFGNKVKMVVGDVLQEADVMRAAEGVDVIFHAVNFPYQHWMEKHPICLQHVIHAAKSKKTKVVLIDNIYAYGKQTRKVSEQETKEPHTKKGKIRLDLESKLKASGVPSLIVHLPDFYGPYAYNTILHETLKNVAINKKANFVGPLNVAREFVFTPDAAKIIVQLSQHDDAYDQNWNIPAIHSITGAELVKILREETDYRKKIRPISKTMIRFIGFFQPYMKEVVEMMYLTEEPVILNGEKLQKQMGEIPFTSYRNGLIETIEWIKQEESVLSK</sequence>
<gene>
    <name evidence="2" type="ORF">OWO01_06940</name>
</gene>
<dbReference type="Proteomes" id="UP001084197">
    <property type="component" value="Unassembled WGS sequence"/>
</dbReference>
<dbReference type="PANTHER" id="PTHR48079">
    <property type="entry name" value="PROTEIN YEEZ"/>
    <property type="match status" value="1"/>
</dbReference>
<dbReference type="InterPro" id="IPR051783">
    <property type="entry name" value="NAD(P)-dependent_oxidoreduct"/>
</dbReference>
<dbReference type="Pfam" id="PF01370">
    <property type="entry name" value="Epimerase"/>
    <property type="match status" value="1"/>
</dbReference>
<dbReference type="SUPFAM" id="SSF51735">
    <property type="entry name" value="NAD(P)-binding Rossmann-fold domains"/>
    <property type="match status" value="1"/>
</dbReference>
<dbReference type="EMBL" id="JAPRAT010000010">
    <property type="protein sequence ID" value="MCZ0702944.1"/>
    <property type="molecule type" value="Genomic_DNA"/>
</dbReference>
<name>A0A9J6RB86_9BACI</name>